<evidence type="ECO:0000259" key="7">
    <source>
        <dbReference type="PROSITE" id="PS51829"/>
    </source>
</evidence>
<dbReference type="Proteomes" id="UP000442694">
    <property type="component" value="Unassembled WGS sequence"/>
</dbReference>
<feature type="active site" description="Charge relay system" evidence="4 5">
    <location>
        <position position="134"/>
    </location>
</feature>
<keyword evidence="6" id="KW-0732">Signal</keyword>
<accession>A0A833JCU6</accession>
<dbReference type="PROSITE" id="PS00137">
    <property type="entry name" value="SUBTILASE_HIS"/>
    <property type="match status" value="1"/>
</dbReference>
<dbReference type="GO" id="GO:0016485">
    <property type="term" value="P:protein processing"/>
    <property type="evidence" value="ECO:0007669"/>
    <property type="project" value="TreeGrafter"/>
</dbReference>
<dbReference type="InterPro" id="IPR036852">
    <property type="entry name" value="Peptidase_S8/S53_dom_sf"/>
</dbReference>
<protein>
    <submittedName>
        <fullName evidence="8">S8 family serine peptidase</fullName>
    </submittedName>
</protein>
<evidence type="ECO:0000313" key="8">
    <source>
        <dbReference type="EMBL" id="KAB8027768.1"/>
    </source>
</evidence>
<keyword evidence="3 5" id="KW-0720">Serine protease</keyword>
<evidence type="ECO:0000313" key="9">
    <source>
        <dbReference type="Proteomes" id="UP000442694"/>
    </source>
</evidence>
<comment type="similarity">
    <text evidence="5">Belongs to the peptidase S8 family.</text>
</comment>
<name>A0A833JCU6_9BACT</name>
<dbReference type="Pfam" id="PF00082">
    <property type="entry name" value="Peptidase_S8"/>
    <property type="match status" value="1"/>
</dbReference>
<dbReference type="Gene3D" id="2.60.120.260">
    <property type="entry name" value="Galactose-binding domain-like"/>
    <property type="match status" value="1"/>
</dbReference>
<evidence type="ECO:0000256" key="5">
    <source>
        <dbReference type="PROSITE-ProRule" id="PRU01240"/>
    </source>
</evidence>
<dbReference type="InterPro" id="IPR002884">
    <property type="entry name" value="P_dom"/>
</dbReference>
<dbReference type="GO" id="GO:0004252">
    <property type="term" value="F:serine-type endopeptidase activity"/>
    <property type="evidence" value="ECO:0007669"/>
    <property type="project" value="UniProtKB-UniRule"/>
</dbReference>
<dbReference type="PANTHER" id="PTHR42884">
    <property type="entry name" value="PROPROTEIN CONVERTASE SUBTILISIN/KEXIN-RELATED"/>
    <property type="match status" value="1"/>
</dbReference>
<organism evidence="8 9">
    <name type="scientific">Fluviispira multicolorata</name>
    <dbReference type="NCBI Taxonomy" id="2654512"/>
    <lineage>
        <taxon>Bacteria</taxon>
        <taxon>Pseudomonadati</taxon>
        <taxon>Bdellovibrionota</taxon>
        <taxon>Oligoflexia</taxon>
        <taxon>Silvanigrellales</taxon>
        <taxon>Silvanigrellaceae</taxon>
        <taxon>Fluviispira</taxon>
    </lineage>
</organism>
<dbReference type="InterPro" id="IPR022398">
    <property type="entry name" value="Peptidase_S8_His-AS"/>
</dbReference>
<keyword evidence="1 5" id="KW-0645">Protease</keyword>
<feature type="active site" description="Charge relay system" evidence="4 5">
    <location>
        <position position="426"/>
    </location>
</feature>
<evidence type="ECO:0000256" key="1">
    <source>
        <dbReference type="ARBA" id="ARBA00022670"/>
    </source>
</evidence>
<feature type="active site" description="Charge relay system" evidence="4 5">
    <location>
        <position position="91"/>
    </location>
</feature>
<dbReference type="PROSITE" id="PS51829">
    <property type="entry name" value="P_HOMO_B"/>
    <property type="match status" value="1"/>
</dbReference>
<keyword evidence="9" id="KW-1185">Reference proteome</keyword>
<dbReference type="SUPFAM" id="SSF52743">
    <property type="entry name" value="Subtilisin-like"/>
    <property type="match status" value="1"/>
</dbReference>
<dbReference type="SUPFAM" id="SSF49785">
    <property type="entry name" value="Galactose-binding domain-like"/>
    <property type="match status" value="1"/>
</dbReference>
<dbReference type="PRINTS" id="PR00723">
    <property type="entry name" value="SUBTILISIN"/>
</dbReference>
<dbReference type="InterPro" id="IPR015500">
    <property type="entry name" value="Peptidase_S8_subtilisin-rel"/>
</dbReference>
<dbReference type="GO" id="GO:0005737">
    <property type="term" value="C:cytoplasm"/>
    <property type="evidence" value="ECO:0007669"/>
    <property type="project" value="UniProtKB-ARBA"/>
</dbReference>
<reference evidence="8 9" key="1">
    <citation type="submission" date="2019-10" db="EMBL/GenBank/DDBJ databases">
        <title>New genus of Silvanigrellaceae.</title>
        <authorList>
            <person name="Pitt A."/>
            <person name="Hahn M.W."/>
        </authorList>
    </citation>
    <scope>NUCLEOTIDE SEQUENCE [LARGE SCALE GENOMIC DNA]</scope>
    <source>
        <strain evidence="8 9">33A1-SZDP</strain>
    </source>
</reference>
<dbReference type="InterPro" id="IPR000209">
    <property type="entry name" value="Peptidase_S8/S53_dom"/>
</dbReference>
<evidence type="ECO:0000256" key="4">
    <source>
        <dbReference type="PIRSR" id="PIRSR615500-1"/>
    </source>
</evidence>
<dbReference type="PANTHER" id="PTHR42884:SF14">
    <property type="entry name" value="NEUROENDOCRINE CONVERTASE 1"/>
    <property type="match status" value="1"/>
</dbReference>
<dbReference type="Gene3D" id="3.40.50.200">
    <property type="entry name" value="Peptidase S8/S53 domain"/>
    <property type="match status" value="1"/>
</dbReference>
<feature type="domain" description="P/Homo B" evidence="7">
    <location>
        <begin position="531"/>
        <end position="684"/>
    </location>
</feature>
<dbReference type="Pfam" id="PF01483">
    <property type="entry name" value="P_proprotein"/>
    <property type="match status" value="1"/>
</dbReference>
<dbReference type="PROSITE" id="PS51892">
    <property type="entry name" value="SUBTILASE"/>
    <property type="match status" value="1"/>
</dbReference>
<dbReference type="InterPro" id="IPR023828">
    <property type="entry name" value="Peptidase_S8_Ser-AS"/>
</dbReference>
<feature type="chain" id="PRO_5032557674" evidence="6">
    <location>
        <begin position="24"/>
        <end position="684"/>
    </location>
</feature>
<dbReference type="PROSITE" id="PS51257">
    <property type="entry name" value="PROKAR_LIPOPROTEIN"/>
    <property type="match status" value="1"/>
</dbReference>
<dbReference type="GO" id="GO:0016020">
    <property type="term" value="C:membrane"/>
    <property type="evidence" value="ECO:0007669"/>
    <property type="project" value="TreeGrafter"/>
</dbReference>
<dbReference type="PROSITE" id="PS00138">
    <property type="entry name" value="SUBTILASE_SER"/>
    <property type="match status" value="1"/>
</dbReference>
<comment type="caution">
    <text evidence="8">The sequence shown here is derived from an EMBL/GenBank/DDBJ whole genome shotgun (WGS) entry which is preliminary data.</text>
</comment>
<dbReference type="AlphaFoldDB" id="A0A833JCU6"/>
<feature type="signal peptide" evidence="6">
    <location>
        <begin position="1"/>
        <end position="23"/>
    </location>
</feature>
<proteinExistence type="inferred from homology"/>
<dbReference type="InterPro" id="IPR008979">
    <property type="entry name" value="Galactose-bd-like_sf"/>
</dbReference>
<evidence type="ECO:0000256" key="3">
    <source>
        <dbReference type="ARBA" id="ARBA00022825"/>
    </source>
</evidence>
<keyword evidence="2 5" id="KW-0378">Hydrolase</keyword>
<sequence>MLSVIKKSSLLFLLLFMSCSRNSSISNNNLSSSGHSDDIIKGSGIIFDQQWYLKNTGQKTYSKINATPGIDLNLPFPNFYTGKGINVLVSDTGIDFSHQDLKENLLENSSLDFVNNPNANLSNFNLLDKKENDHGTNVAGMIGGSYNKENGFRGIAPAVKLASANYMSEVLDRTIISDFNMKMKIYNNALDKKIHLINESYSNSEFIPHIFYVDEQDEILYEKIKKSQRDNEKGFIIVKLAGNYTCDAKIALDVAKIIAQKLVLQIDKKTSKDSEEKSLEKLLEKFKKEVFRLYTNSIDENSFHSLTENQIEILKAIRPHLSIMDDQTTNPYIITVSALSANGNIAYYSSIGANIWITGLGGGESSPTVSDGVYRRSPLQPNSFPKILTTRIAGREKDLHSRTDFDKGILPENEMFNYTAEFTGTSAAAPSITGVIALMLEANPKLSFRDVKYILAKTANKDKLTPDPKPSCIKILEKIGEFNNSFSELWNKGWTVNAAGNSFHNYYGFGLIDADKAIQMAINNYKSPFENKPSEEKWYKSGNMQELLGREPRIQAGNSFFHEIEVPDETIIEAIQVTPYFDAYKADGISVEIISPSGTHSTLLYPGNSLIKFDQKVTGAQYPANFYDDKDSHNAAYTSNAFYEENSKGKWRIILKNHNTIDPNNSLTFFQFAAWKLNIIGHKN</sequence>
<dbReference type="GO" id="GO:0012505">
    <property type="term" value="C:endomembrane system"/>
    <property type="evidence" value="ECO:0007669"/>
    <property type="project" value="UniProtKB-ARBA"/>
</dbReference>
<dbReference type="RefSeq" id="WP_152214030.1">
    <property type="nucleotide sequence ID" value="NZ_WFLN01000011.1"/>
</dbReference>
<evidence type="ECO:0000256" key="6">
    <source>
        <dbReference type="SAM" id="SignalP"/>
    </source>
</evidence>
<evidence type="ECO:0000256" key="2">
    <source>
        <dbReference type="ARBA" id="ARBA00022801"/>
    </source>
</evidence>
<gene>
    <name evidence="8" type="ORF">GCL57_14270</name>
</gene>
<dbReference type="EMBL" id="WFLN01000011">
    <property type="protein sequence ID" value="KAB8027768.1"/>
    <property type="molecule type" value="Genomic_DNA"/>
</dbReference>